<dbReference type="PANTHER" id="PTHR11373:SF40">
    <property type="entry name" value="DEOXYGUANOSINETRIPHOSPHATE TRIPHOSPHOHYDROLASE-LIKE PROTEIN 2"/>
    <property type="match status" value="1"/>
</dbReference>
<comment type="caution">
    <text evidence="5">The sequence shown here is derived from an EMBL/GenBank/DDBJ whole genome shotgun (WGS) entry which is preliminary data.</text>
</comment>
<dbReference type="NCBIfam" id="NF003701">
    <property type="entry name" value="PRK05318.1"/>
    <property type="match status" value="1"/>
</dbReference>
<dbReference type="InterPro" id="IPR006674">
    <property type="entry name" value="HD_domain"/>
</dbReference>
<dbReference type="InterPro" id="IPR023023">
    <property type="entry name" value="dNTPase_2"/>
</dbReference>
<sequence>MEDMQVWQNRKRNDDEGYPIKPFNSMNDDSQYQRDRARVIHSAAFRRLQAKTQVLGIGESDFYRTRLTHSLEVAQIGSGICERLKEAYRTDEEIKNWIPSLSLIEAICLSHDIGHPAFGHGGEVALNYSTINNGGFEGNGQTLRIISKLGEYSPAHGMDLTRRTMLGIIKYPLNYSQVKNYAGDYASSSKLNLDAWHPPKCIFDDEIDVLNWIISPLSDSDKQLFQLKDIKVGEHHKTKFKSFDTSIMELADDISYGIHDLEDAIALKLITKTQWESEILDQISKFTGSEFVQNFQQYTDRLFSDSNKERKHGISKLVGHFMYKVEISRNESFQHPLLKYQAVLPNQEQNILKILKKFVYNKVIKRPEVQVLEYKGQLMIMKLFKVLKENPSRLLPASTLNHYDQAQNKERILSDYISGMTDGYATKLYHKLFSPSIGSIFDRL</sequence>
<dbReference type="PROSITE" id="PS51831">
    <property type="entry name" value="HD"/>
    <property type="match status" value="1"/>
</dbReference>
<evidence type="ECO:0000256" key="2">
    <source>
        <dbReference type="HAMAP-Rule" id="MF_01212"/>
    </source>
</evidence>
<dbReference type="CDD" id="cd00077">
    <property type="entry name" value="HDc"/>
    <property type="match status" value="1"/>
</dbReference>
<protein>
    <recommendedName>
        <fullName evidence="2">Deoxyguanosinetriphosphate triphosphohydrolase-like protein</fullName>
    </recommendedName>
</protein>
<dbReference type="InterPro" id="IPR006261">
    <property type="entry name" value="dGTPase"/>
</dbReference>
<dbReference type="InterPro" id="IPR003607">
    <property type="entry name" value="HD/PDEase_dom"/>
</dbReference>
<dbReference type="SUPFAM" id="SSF109604">
    <property type="entry name" value="HD-domain/PDEase-like"/>
    <property type="match status" value="1"/>
</dbReference>
<dbReference type="HAMAP" id="MF_01212">
    <property type="entry name" value="dGTPase_type2"/>
    <property type="match status" value="1"/>
</dbReference>
<reference evidence="5 6" key="1">
    <citation type="submission" date="2019-02" db="EMBL/GenBank/DDBJ databases">
        <title>Genomic Encyclopedia of Type Strains, Phase IV (KMG-IV): sequencing the most valuable type-strain genomes for metagenomic binning, comparative biology and taxonomic classification.</title>
        <authorList>
            <person name="Goeker M."/>
        </authorList>
    </citation>
    <scope>NUCLEOTIDE SEQUENCE [LARGE SCALE GENOMIC DNA]</scope>
    <source>
        <strain evidence="5 6">DSM 105135</strain>
    </source>
</reference>
<dbReference type="Pfam" id="PF13286">
    <property type="entry name" value="HD_assoc"/>
    <property type="match status" value="1"/>
</dbReference>
<comment type="similarity">
    <text evidence="2">Belongs to the dGTPase family. Type 2 subfamily.</text>
</comment>
<dbReference type="RefSeq" id="WP_242610180.1">
    <property type="nucleotide sequence ID" value="NZ_SHKX01000010.1"/>
</dbReference>
<dbReference type="NCBIfam" id="TIGR01353">
    <property type="entry name" value="dGTP_triPase"/>
    <property type="match status" value="1"/>
</dbReference>
<accession>A0A4Q7ZBD4</accession>
<evidence type="ECO:0000313" key="5">
    <source>
        <dbReference type="EMBL" id="RZU47917.1"/>
    </source>
</evidence>
<feature type="region of interest" description="Disordered" evidence="3">
    <location>
        <begin position="1"/>
        <end position="27"/>
    </location>
</feature>
<dbReference type="SMART" id="SM00471">
    <property type="entry name" value="HDc"/>
    <property type="match status" value="1"/>
</dbReference>
<evidence type="ECO:0000256" key="1">
    <source>
        <dbReference type="ARBA" id="ARBA00022801"/>
    </source>
</evidence>
<dbReference type="PANTHER" id="PTHR11373">
    <property type="entry name" value="DEOXYNUCLEOSIDE TRIPHOSPHATE TRIPHOSPHOHYDROLASE"/>
    <property type="match status" value="1"/>
</dbReference>
<proteinExistence type="inferred from homology"/>
<dbReference type="Gene3D" id="1.10.3210.10">
    <property type="entry name" value="Hypothetical protein af1432"/>
    <property type="match status" value="1"/>
</dbReference>
<name>A0A4Q7ZBD4_9GAMM</name>
<dbReference type="Proteomes" id="UP000292423">
    <property type="component" value="Unassembled WGS sequence"/>
</dbReference>
<dbReference type="InterPro" id="IPR026875">
    <property type="entry name" value="PHydrolase_assoc_dom"/>
</dbReference>
<dbReference type="GO" id="GO:0008832">
    <property type="term" value="F:dGTPase activity"/>
    <property type="evidence" value="ECO:0007669"/>
    <property type="project" value="TreeGrafter"/>
</dbReference>
<dbReference type="InterPro" id="IPR050135">
    <property type="entry name" value="dGTPase-like"/>
</dbReference>
<evidence type="ECO:0000259" key="4">
    <source>
        <dbReference type="PROSITE" id="PS51831"/>
    </source>
</evidence>
<dbReference type="EMBL" id="SHKX01000010">
    <property type="protein sequence ID" value="RZU47917.1"/>
    <property type="molecule type" value="Genomic_DNA"/>
</dbReference>
<gene>
    <name evidence="5" type="ORF">EV700_0885</name>
</gene>
<dbReference type="Pfam" id="PF01966">
    <property type="entry name" value="HD"/>
    <property type="match status" value="1"/>
</dbReference>
<organism evidence="5 6">
    <name type="scientific">Fluviicoccus keumensis</name>
    <dbReference type="NCBI Taxonomy" id="1435465"/>
    <lineage>
        <taxon>Bacteria</taxon>
        <taxon>Pseudomonadati</taxon>
        <taxon>Pseudomonadota</taxon>
        <taxon>Gammaproteobacteria</taxon>
        <taxon>Moraxellales</taxon>
        <taxon>Moraxellaceae</taxon>
        <taxon>Fluviicoccus</taxon>
    </lineage>
</organism>
<keyword evidence="6" id="KW-1185">Reference proteome</keyword>
<dbReference type="AlphaFoldDB" id="A0A4Q7ZBD4"/>
<evidence type="ECO:0000313" key="6">
    <source>
        <dbReference type="Proteomes" id="UP000292423"/>
    </source>
</evidence>
<dbReference type="GO" id="GO:0006203">
    <property type="term" value="P:dGTP catabolic process"/>
    <property type="evidence" value="ECO:0007669"/>
    <property type="project" value="TreeGrafter"/>
</dbReference>
<evidence type="ECO:0000256" key="3">
    <source>
        <dbReference type="SAM" id="MobiDB-lite"/>
    </source>
</evidence>
<feature type="domain" description="HD" evidence="4">
    <location>
        <begin position="66"/>
        <end position="257"/>
    </location>
</feature>
<dbReference type="NCBIfam" id="NF041026">
    <property type="entry name" value="antiphage_dGTPase"/>
    <property type="match status" value="1"/>
</dbReference>
<keyword evidence="1 2" id="KW-0378">Hydrolase</keyword>